<sequence>MTGFIAVLLYVVWMQLLTLAYAFPRVPMALFGGRKFSDWERAEVNRDPAFMVRAKGAHLNCVENFPLFAGVVVVAALMGKSPVVDSLAMFILLARLGQSLSHLISTAPAFVLLRATFFLAQVGMIFWICFQLIA</sequence>
<keyword evidence="2 5" id="KW-0812">Transmembrane</keyword>
<dbReference type="EMBL" id="QUNR01000003">
    <property type="protein sequence ID" value="REH37959.1"/>
    <property type="molecule type" value="Genomic_DNA"/>
</dbReference>
<dbReference type="Gene3D" id="1.20.120.550">
    <property type="entry name" value="Membrane associated eicosanoid/glutathione metabolism-like domain"/>
    <property type="match status" value="1"/>
</dbReference>
<name>A0A3E0H3V2_9GAMM</name>
<dbReference type="RefSeq" id="WP_116208548.1">
    <property type="nucleotide sequence ID" value="NZ_QUNR01000003.1"/>
</dbReference>
<evidence type="ECO:0000313" key="6">
    <source>
        <dbReference type="EMBL" id="REH37959.1"/>
    </source>
</evidence>
<evidence type="ECO:0000256" key="3">
    <source>
        <dbReference type="ARBA" id="ARBA00022989"/>
    </source>
</evidence>
<dbReference type="Proteomes" id="UP000256774">
    <property type="component" value="Unassembled WGS sequence"/>
</dbReference>
<organism evidence="6 7">
    <name type="scientific">Paraperlucidibaca baekdonensis</name>
    <dbReference type="NCBI Taxonomy" id="748120"/>
    <lineage>
        <taxon>Bacteria</taxon>
        <taxon>Pseudomonadati</taxon>
        <taxon>Pseudomonadota</taxon>
        <taxon>Gammaproteobacteria</taxon>
        <taxon>Moraxellales</taxon>
        <taxon>Moraxellaceae</taxon>
        <taxon>Paraperlucidibaca</taxon>
    </lineage>
</organism>
<protein>
    <submittedName>
        <fullName evidence="6">Putative MAPEG superfamily protein</fullName>
    </submittedName>
</protein>
<keyword evidence="7" id="KW-1185">Reference proteome</keyword>
<dbReference type="InterPro" id="IPR023352">
    <property type="entry name" value="MAPEG-like_dom_sf"/>
</dbReference>
<evidence type="ECO:0000256" key="2">
    <source>
        <dbReference type="ARBA" id="ARBA00022692"/>
    </source>
</evidence>
<evidence type="ECO:0000313" key="7">
    <source>
        <dbReference type="Proteomes" id="UP000256774"/>
    </source>
</evidence>
<evidence type="ECO:0000256" key="1">
    <source>
        <dbReference type="ARBA" id="ARBA00004370"/>
    </source>
</evidence>
<evidence type="ECO:0000256" key="4">
    <source>
        <dbReference type="ARBA" id="ARBA00023136"/>
    </source>
</evidence>
<gene>
    <name evidence="6" type="ORF">DFR26_1745</name>
</gene>
<comment type="caution">
    <text evidence="6">The sequence shown here is derived from an EMBL/GenBank/DDBJ whole genome shotgun (WGS) entry which is preliminary data.</text>
</comment>
<feature type="transmembrane region" description="Helical" evidence="5">
    <location>
        <begin position="106"/>
        <end position="133"/>
    </location>
</feature>
<dbReference type="GO" id="GO:0016020">
    <property type="term" value="C:membrane"/>
    <property type="evidence" value="ECO:0007669"/>
    <property type="project" value="UniProtKB-SubCell"/>
</dbReference>
<feature type="transmembrane region" description="Helical" evidence="5">
    <location>
        <begin position="67"/>
        <end position="94"/>
    </location>
</feature>
<keyword evidence="4 5" id="KW-0472">Membrane</keyword>
<reference evidence="6 7" key="1">
    <citation type="submission" date="2018-08" db="EMBL/GenBank/DDBJ databases">
        <title>Genomic Encyclopedia of Type Strains, Phase IV (KMG-IV): sequencing the most valuable type-strain genomes for metagenomic binning, comparative biology and taxonomic classification.</title>
        <authorList>
            <person name="Goeker M."/>
        </authorList>
    </citation>
    <scope>NUCLEOTIDE SEQUENCE [LARGE SCALE GENOMIC DNA]</scope>
    <source>
        <strain evidence="6 7">DSM 26022</strain>
    </source>
</reference>
<dbReference type="Pfam" id="PF01124">
    <property type="entry name" value="MAPEG"/>
    <property type="match status" value="1"/>
</dbReference>
<dbReference type="InterPro" id="IPR001129">
    <property type="entry name" value="Membr-assoc_MAPEG"/>
</dbReference>
<keyword evidence="3 5" id="KW-1133">Transmembrane helix</keyword>
<dbReference type="AlphaFoldDB" id="A0A3E0H3V2"/>
<comment type="subcellular location">
    <subcellularLocation>
        <location evidence="1">Membrane</location>
    </subcellularLocation>
</comment>
<dbReference type="SUPFAM" id="SSF161084">
    <property type="entry name" value="MAPEG domain-like"/>
    <property type="match status" value="1"/>
</dbReference>
<accession>A0A3E0H3V2</accession>
<dbReference type="OrthoDB" id="343936at2"/>
<evidence type="ECO:0000256" key="5">
    <source>
        <dbReference type="SAM" id="Phobius"/>
    </source>
</evidence>
<proteinExistence type="predicted"/>